<keyword evidence="2" id="KW-1185">Reference proteome</keyword>
<dbReference type="Proteomes" id="UP000837803">
    <property type="component" value="Unassembled WGS sequence"/>
</dbReference>
<evidence type="ECO:0000313" key="2">
    <source>
        <dbReference type="Proteomes" id="UP000837803"/>
    </source>
</evidence>
<evidence type="ECO:0008006" key="3">
    <source>
        <dbReference type="Google" id="ProtNLM"/>
    </source>
</evidence>
<protein>
    <recommendedName>
        <fullName evidence="3">Capsid protein</fullName>
    </recommendedName>
</protein>
<proteinExistence type="predicted"/>
<reference evidence="1" key="1">
    <citation type="submission" date="2021-12" db="EMBL/GenBank/DDBJ databases">
        <authorList>
            <person name="Rodrigo-Torres L."/>
            <person name="Arahal R. D."/>
            <person name="Lucena T."/>
        </authorList>
    </citation>
    <scope>NUCLEOTIDE SEQUENCE</scope>
    <source>
        <strain evidence="1">CECT 8419</strain>
    </source>
</reference>
<gene>
    <name evidence="1" type="ORF">LEM8419_03550</name>
</gene>
<dbReference type="RefSeq" id="WP_238752501.1">
    <property type="nucleotide sequence ID" value="NZ_CAKLPZ010000007.1"/>
</dbReference>
<sequence>MAQRATAAEQCCLKTEVTLASIAGGLYTNLQRNGRTFGSAAAVLDNAGRSINDVMNVRKASPTATNGVKYDVKYRKPVCGESATDDVSFDCETPAKALEEFGYNEFYFDDYVAEEFSLSADDYDLNCEDPSQALARILATKAESMITKFNRKVAAKLVARAGSTFAGTDATSVTPAKLKLFKPLADGSSVPQPTGLYDLSYDYMRMNPMGGQQPVLIGSTKAIGAFSATSGLYDGNVDGLDVNDFRNNLSGAYMDYSLPTTLAGSPALNPIISFLPGAVELVEFYRFDNPSHRIVDGGRVVWLPEPIRGSGTMLRQKVDIGTPVIGRPFIVDMQVRYDECTNTISYKMRKEFDIWTIPQDAFCEGTTWNYIQLWDAVCEAYNCIDVVGEPAPEPAA</sequence>
<dbReference type="EMBL" id="CAKLPZ010000007">
    <property type="protein sequence ID" value="CAH1002678.1"/>
    <property type="molecule type" value="Genomic_DNA"/>
</dbReference>
<comment type="caution">
    <text evidence="1">The sequence shown here is derived from an EMBL/GenBank/DDBJ whole genome shotgun (WGS) entry which is preliminary data.</text>
</comment>
<name>A0ABM9B5L1_9BACT</name>
<accession>A0ABM9B5L1</accession>
<organism evidence="1 2">
    <name type="scientific">Neolewinella maritima</name>
    <dbReference type="NCBI Taxonomy" id="1383882"/>
    <lineage>
        <taxon>Bacteria</taxon>
        <taxon>Pseudomonadati</taxon>
        <taxon>Bacteroidota</taxon>
        <taxon>Saprospiria</taxon>
        <taxon>Saprospirales</taxon>
        <taxon>Lewinellaceae</taxon>
        <taxon>Neolewinella</taxon>
    </lineage>
</organism>
<evidence type="ECO:0000313" key="1">
    <source>
        <dbReference type="EMBL" id="CAH1002678.1"/>
    </source>
</evidence>